<dbReference type="InterPro" id="IPR014710">
    <property type="entry name" value="RmlC-like_jellyroll"/>
</dbReference>
<evidence type="ECO:0000313" key="11">
    <source>
        <dbReference type="Proteomes" id="UP000198598"/>
    </source>
</evidence>
<dbReference type="GO" id="GO:0047828">
    <property type="term" value="F:D-lyxose ketol-isomerase activity"/>
    <property type="evidence" value="ECO:0007669"/>
    <property type="project" value="UniProtKB-EC"/>
</dbReference>
<dbReference type="Proteomes" id="UP000198598">
    <property type="component" value="Unassembled WGS sequence"/>
</dbReference>
<evidence type="ECO:0000256" key="8">
    <source>
        <dbReference type="ARBA" id="ARBA00044951"/>
    </source>
</evidence>
<evidence type="ECO:0000256" key="2">
    <source>
        <dbReference type="ARBA" id="ARBA00022723"/>
    </source>
</evidence>
<evidence type="ECO:0000256" key="1">
    <source>
        <dbReference type="ARBA" id="ARBA00001936"/>
    </source>
</evidence>
<dbReference type="GO" id="GO:0003677">
    <property type="term" value="F:DNA binding"/>
    <property type="evidence" value="ECO:0007669"/>
    <property type="project" value="UniProtKB-KW"/>
</dbReference>
<accession>A0A1I2CCZ6</accession>
<keyword evidence="4" id="KW-0464">Manganese</keyword>
<comment type="cofactor">
    <cofactor evidence="1">
        <name>Mn(2+)</name>
        <dbReference type="ChEBI" id="CHEBI:29035"/>
    </cofactor>
</comment>
<dbReference type="EMBL" id="FOLQ01000017">
    <property type="protein sequence ID" value="SFE66229.1"/>
    <property type="molecule type" value="Genomic_DNA"/>
</dbReference>
<dbReference type="CDD" id="cd20309">
    <property type="entry name" value="cupin_EcSI"/>
    <property type="match status" value="1"/>
</dbReference>
<dbReference type="RefSeq" id="WP_093832360.1">
    <property type="nucleotide sequence ID" value="NZ_FOLQ01000017.1"/>
</dbReference>
<keyword evidence="2" id="KW-0479">Metal-binding</keyword>
<keyword evidence="5" id="KW-0413">Isomerase</keyword>
<evidence type="ECO:0000256" key="9">
    <source>
        <dbReference type="ARBA" id="ARBA00044972"/>
    </source>
</evidence>
<evidence type="ECO:0000256" key="7">
    <source>
        <dbReference type="ARBA" id="ARBA00044907"/>
    </source>
</evidence>
<protein>
    <recommendedName>
        <fullName evidence="9">D-lyxose ketol-isomerase</fullName>
        <ecNumber evidence="9">5.3.1.15</ecNumber>
    </recommendedName>
</protein>
<evidence type="ECO:0000256" key="6">
    <source>
        <dbReference type="ARBA" id="ARBA00023277"/>
    </source>
</evidence>
<gene>
    <name evidence="10" type="ORF">SAMN05216167_11749</name>
</gene>
<evidence type="ECO:0000256" key="3">
    <source>
        <dbReference type="ARBA" id="ARBA00023125"/>
    </source>
</evidence>
<keyword evidence="11" id="KW-1185">Reference proteome</keyword>
<evidence type="ECO:0000313" key="10">
    <source>
        <dbReference type="EMBL" id="SFE66229.1"/>
    </source>
</evidence>
<dbReference type="STRING" id="662367.SAMN05216167_11749"/>
<evidence type="ECO:0000256" key="4">
    <source>
        <dbReference type="ARBA" id="ARBA00023211"/>
    </source>
</evidence>
<proteinExistence type="inferred from homology"/>
<keyword evidence="6" id="KW-0119">Carbohydrate metabolism</keyword>
<dbReference type="SUPFAM" id="SSF51215">
    <property type="entry name" value="Regulatory protein AraC"/>
    <property type="match status" value="1"/>
</dbReference>
<evidence type="ECO:0000256" key="5">
    <source>
        <dbReference type="ARBA" id="ARBA00023235"/>
    </source>
</evidence>
<keyword evidence="3" id="KW-0238">DNA-binding</keyword>
<dbReference type="AlphaFoldDB" id="A0A1I2CCZ6"/>
<dbReference type="Gene3D" id="2.60.120.10">
    <property type="entry name" value="Jelly Rolls"/>
    <property type="match status" value="1"/>
</dbReference>
<dbReference type="EC" id="5.3.1.15" evidence="9"/>
<dbReference type="InterPro" id="IPR010864">
    <property type="entry name" value="D-lyxose_isomer"/>
</dbReference>
<sequence>MNLKRSVVNASINTAKEVIAHFGMHLPPFAHWTVEQWLQMGPDCDEIRDCMLGWDVTDFGSKDFYNIGRTLFTVRNGRMNQPNYPKQYAEKWLIDPENQRAPAHFHLSKREDIICRAGGNVLVQLTKADPEGNRSNETFTTQVDGCVRRLGPGEIVRLRPGESLTIHPRTIHQFWGEEGTGWKIDGVGYTLSAEISSVCDDLNDNVFLVDYGIRFPEIEEDEARACYLCHEYPKASAELINTVS</sequence>
<comment type="catalytic activity">
    <reaction evidence="7">
        <text>D-lyxose = D-xylulose</text>
        <dbReference type="Rhea" id="RHEA:14201"/>
        <dbReference type="ChEBI" id="CHEBI:16789"/>
        <dbReference type="ChEBI" id="CHEBI:17140"/>
        <dbReference type="EC" id="5.3.1.15"/>
    </reaction>
</comment>
<name>A0A1I2CCZ6_9BACT</name>
<dbReference type="InterPro" id="IPR037923">
    <property type="entry name" value="HTH-like"/>
</dbReference>
<reference evidence="10 11" key="1">
    <citation type="submission" date="2016-10" db="EMBL/GenBank/DDBJ databases">
        <authorList>
            <person name="de Groot N.N."/>
        </authorList>
    </citation>
    <scope>NUCLEOTIDE SEQUENCE [LARGE SCALE GENOMIC DNA]</scope>
    <source>
        <strain evidence="10 11">DSM 26130</strain>
    </source>
</reference>
<organism evidence="10 11">
    <name type="scientific">Spirosoma endophyticum</name>
    <dbReference type="NCBI Taxonomy" id="662367"/>
    <lineage>
        <taxon>Bacteria</taxon>
        <taxon>Pseudomonadati</taxon>
        <taxon>Bacteroidota</taxon>
        <taxon>Cytophagia</taxon>
        <taxon>Cytophagales</taxon>
        <taxon>Cytophagaceae</taxon>
        <taxon>Spirosoma</taxon>
    </lineage>
</organism>
<dbReference type="Pfam" id="PF07385">
    <property type="entry name" value="Lyx_isomer"/>
    <property type="match status" value="1"/>
</dbReference>
<dbReference type="OrthoDB" id="27002at2"/>
<dbReference type="GO" id="GO:0046872">
    <property type="term" value="F:metal ion binding"/>
    <property type="evidence" value="ECO:0007669"/>
    <property type="project" value="UniProtKB-KW"/>
</dbReference>
<dbReference type="InterPro" id="IPR047581">
    <property type="entry name" value="EcSI_cupin"/>
</dbReference>
<comment type="similarity">
    <text evidence="8">Belongs to the D-lyxose ketol-isomerase family.</text>
</comment>